<dbReference type="PROSITE" id="PS50011">
    <property type="entry name" value="PROTEIN_KINASE_DOM"/>
    <property type="match status" value="1"/>
</dbReference>
<dbReference type="InterPro" id="IPR035899">
    <property type="entry name" value="DBL_dom_sf"/>
</dbReference>
<dbReference type="Gene3D" id="1.10.510.10">
    <property type="entry name" value="Transferase(Phosphotransferase) domain 1"/>
    <property type="match status" value="1"/>
</dbReference>
<dbReference type="PANTHER" id="PTHR12673:SF270">
    <property type="entry name" value="FYVE-TYPE DOMAIN-CONTAINING PROTEIN"/>
    <property type="match status" value="1"/>
</dbReference>
<dbReference type="GO" id="GO:0004672">
    <property type="term" value="F:protein kinase activity"/>
    <property type="evidence" value="ECO:0007669"/>
    <property type="project" value="InterPro"/>
</dbReference>
<comment type="caution">
    <text evidence="4">The sequence shown here is derived from an EMBL/GenBank/DDBJ whole genome shotgun (WGS) entry which is preliminary data.</text>
</comment>
<evidence type="ECO:0000259" key="3">
    <source>
        <dbReference type="PROSITE" id="PS50011"/>
    </source>
</evidence>
<dbReference type="InterPro" id="IPR011009">
    <property type="entry name" value="Kinase-like_dom_sf"/>
</dbReference>
<dbReference type="SUPFAM" id="SSF56112">
    <property type="entry name" value="Protein kinase-like (PK-like)"/>
    <property type="match status" value="1"/>
</dbReference>
<evidence type="ECO:0000313" key="4">
    <source>
        <dbReference type="EMBL" id="KAF7354928.1"/>
    </source>
</evidence>
<dbReference type="OrthoDB" id="660555at2759"/>
<feature type="domain" description="DH" evidence="2">
    <location>
        <begin position="824"/>
        <end position="1031"/>
    </location>
</feature>
<gene>
    <name evidence="4" type="ORF">MSAN_01407600</name>
</gene>
<dbReference type="AlphaFoldDB" id="A0A8H7D163"/>
<feature type="region of interest" description="Disordered" evidence="1">
    <location>
        <begin position="419"/>
        <end position="442"/>
    </location>
</feature>
<dbReference type="InterPro" id="IPR001245">
    <property type="entry name" value="Ser-Thr/Tyr_kinase_cat_dom"/>
</dbReference>
<dbReference type="InterPro" id="IPR032675">
    <property type="entry name" value="LRR_dom_sf"/>
</dbReference>
<feature type="domain" description="Protein kinase" evidence="3">
    <location>
        <begin position="76"/>
        <end position="332"/>
    </location>
</feature>
<dbReference type="InterPro" id="IPR051092">
    <property type="entry name" value="FYVE_RhoGEF_PH"/>
</dbReference>
<dbReference type="GO" id="GO:0005524">
    <property type="term" value="F:ATP binding"/>
    <property type="evidence" value="ECO:0007669"/>
    <property type="project" value="InterPro"/>
</dbReference>
<dbReference type="GO" id="GO:0035556">
    <property type="term" value="P:intracellular signal transduction"/>
    <property type="evidence" value="ECO:0007669"/>
    <property type="project" value="InterPro"/>
</dbReference>
<dbReference type="Proteomes" id="UP000623467">
    <property type="component" value="Unassembled WGS sequence"/>
</dbReference>
<organism evidence="4 5">
    <name type="scientific">Mycena sanguinolenta</name>
    <dbReference type="NCBI Taxonomy" id="230812"/>
    <lineage>
        <taxon>Eukaryota</taxon>
        <taxon>Fungi</taxon>
        <taxon>Dikarya</taxon>
        <taxon>Basidiomycota</taxon>
        <taxon>Agaricomycotina</taxon>
        <taxon>Agaricomycetes</taxon>
        <taxon>Agaricomycetidae</taxon>
        <taxon>Agaricales</taxon>
        <taxon>Marasmiineae</taxon>
        <taxon>Mycenaceae</taxon>
        <taxon>Mycena</taxon>
    </lineage>
</organism>
<evidence type="ECO:0000256" key="1">
    <source>
        <dbReference type="SAM" id="MobiDB-lite"/>
    </source>
</evidence>
<accession>A0A8H7D163</accession>
<evidence type="ECO:0000313" key="5">
    <source>
        <dbReference type="Proteomes" id="UP000623467"/>
    </source>
</evidence>
<name>A0A8H7D163_9AGAR</name>
<dbReference type="SUPFAM" id="SSF48065">
    <property type="entry name" value="DBL homology domain (DH-domain)"/>
    <property type="match status" value="1"/>
</dbReference>
<dbReference type="InterPro" id="IPR001331">
    <property type="entry name" value="GDS_CDC24_CS"/>
</dbReference>
<dbReference type="SUPFAM" id="SSF52075">
    <property type="entry name" value="Outer arm dynein light chain 1"/>
    <property type="match status" value="1"/>
</dbReference>
<dbReference type="Pfam" id="PF07714">
    <property type="entry name" value="PK_Tyr_Ser-Thr"/>
    <property type="match status" value="1"/>
</dbReference>
<dbReference type="InterPro" id="IPR008271">
    <property type="entry name" value="Ser/Thr_kinase_AS"/>
</dbReference>
<dbReference type="PANTHER" id="PTHR12673">
    <property type="entry name" value="FACIOGENITAL DYSPLASIA PROTEIN"/>
    <property type="match status" value="1"/>
</dbReference>
<proteinExistence type="predicted"/>
<dbReference type="GO" id="GO:0005737">
    <property type="term" value="C:cytoplasm"/>
    <property type="evidence" value="ECO:0007669"/>
    <property type="project" value="TreeGrafter"/>
</dbReference>
<dbReference type="Gene3D" id="1.20.900.10">
    <property type="entry name" value="Dbl homology (DH) domain"/>
    <property type="match status" value="1"/>
</dbReference>
<dbReference type="PROSITE" id="PS50010">
    <property type="entry name" value="DH_2"/>
    <property type="match status" value="1"/>
</dbReference>
<dbReference type="SMART" id="SM00325">
    <property type="entry name" value="RhoGEF"/>
    <property type="match status" value="1"/>
</dbReference>
<dbReference type="InterPro" id="IPR000719">
    <property type="entry name" value="Prot_kinase_dom"/>
</dbReference>
<dbReference type="InterPro" id="IPR011993">
    <property type="entry name" value="PH-like_dom_sf"/>
</dbReference>
<dbReference type="Gene3D" id="2.30.29.30">
    <property type="entry name" value="Pleckstrin-homology domain (PH domain)/Phosphotyrosine-binding domain (PTB)"/>
    <property type="match status" value="1"/>
</dbReference>
<dbReference type="PROSITE" id="PS00108">
    <property type="entry name" value="PROTEIN_KINASE_ST"/>
    <property type="match status" value="1"/>
</dbReference>
<dbReference type="Pfam" id="PF00621">
    <property type="entry name" value="RhoGEF"/>
    <property type="match status" value="1"/>
</dbReference>
<reference evidence="4" key="1">
    <citation type="submission" date="2020-05" db="EMBL/GenBank/DDBJ databases">
        <title>Mycena genomes resolve the evolution of fungal bioluminescence.</title>
        <authorList>
            <person name="Tsai I.J."/>
        </authorList>
    </citation>
    <scope>NUCLEOTIDE SEQUENCE</scope>
    <source>
        <strain evidence="4">160909Yilan</strain>
    </source>
</reference>
<dbReference type="SUPFAM" id="SSF50729">
    <property type="entry name" value="PH domain-like"/>
    <property type="match status" value="1"/>
</dbReference>
<sequence length="1203" mass="133779">MTQVLHLIDSILSDRETYEHFLSCRGIVAQRLLDLLQDLLDSSHVLRSRASLSKALVKLSGQTGILPGTCFTLEVKKVGQQVAGGGFGDIWKGLVGGQTVAVKSMRQFKDDDVKASMKKLGREALIWRQLSHPNLLPFFGMYMLDDRLCLISPWMENGDLKDFLNGAPPDIDRVSLMMDVARGLEYLHSQDVVHGDLKTVNILVTPSRRACITDFGLSSIVTELSVRMTFSSRNDRAGTVRYQAPELLKNERCNHYGSDVYAFACVAYEILSGKVPFFEITNDVAILLKVIEGVRPSRLELIPSDLWLLLDDCWHHQIDKRPTTTVISRQLLRRPIGEGPQESPSDWDDGYSARFRRSIQEWPLFPSIAEVEQRIPSNADLPHVHAASNDYDDDDHITSDSISQLIEIYFEHSSWSESSTRSQSSIGASTSDHEFDHQDDEERTSAALIAEDGRGIIVHGEGVAVTELVILPGMSRVSTYPCLPDFPLVTTHLLLGSSGSPNTLASFLLTVIPQICTSLLALDISANFLNALPPVLASCQCLEELNISSNPLRVLPVFLDELLQLRVLIADATGISTLPDTLVDLDKLHTISVRRNKMYALPSRLSLLPALQTLYVDGNPFLGPWKALVEPLLVKVPSTSIHPLSTSDSSALAVPNNITLMMPPTPLRTAVRRSFLPVDGAEVGVRESTADPEMENNLRREEERAREAYRRALRSVMGYLKDMNDLELPQQAAAMGVSDTGVDEALQFRLRRPTTARLGWPTWGVEFNWEGSMSRNESSLESALRAMESMMGLQSRSLTRTNSVATMDSSVSVDERKFKDDKSKRAMVSRQIIVEERSYVKGLEELVDIYIKPGAAPVNALGSSSKDSIVPTSERKIVFGGIEPLFSFHKESFLPALESAAAPIMESSFDSAEADADGELSLSVAKAIGSIFLKHSAFMKMYSSYINNYQDAVQHVKNWSAAHGPASSASPRHSQFNLEGYLTLPVHRIPRYRLLLEELLQAMPPTYEYMNDSLDRSLAEISLLANNIDEGRREAESRRKLVQWQSRIRGNFPSPLVQPHRRLIMDGKLLLTRVVRKASASFEVINAQGHPRPVQVNCLAPELTPRPLVGILCNDFLVLCHDPSGGQDPTCHVDLWAVLRMQTLPQPANIVHGNALRFVDNKAILYFDAPSPSDALNWYRAINLHLPQIQTRPLPRHDSACLM</sequence>
<evidence type="ECO:0000259" key="2">
    <source>
        <dbReference type="PROSITE" id="PS50010"/>
    </source>
</evidence>
<dbReference type="EMBL" id="JACAZH010000011">
    <property type="protein sequence ID" value="KAF7354928.1"/>
    <property type="molecule type" value="Genomic_DNA"/>
</dbReference>
<keyword evidence="5" id="KW-1185">Reference proteome</keyword>
<dbReference type="SMART" id="SM00220">
    <property type="entry name" value="S_TKc"/>
    <property type="match status" value="1"/>
</dbReference>
<dbReference type="GO" id="GO:0005085">
    <property type="term" value="F:guanyl-nucleotide exchange factor activity"/>
    <property type="evidence" value="ECO:0007669"/>
    <property type="project" value="InterPro"/>
</dbReference>
<protein>
    <submittedName>
        <fullName evidence="4">DH domain-containing protein</fullName>
    </submittedName>
</protein>
<dbReference type="Gene3D" id="3.80.10.10">
    <property type="entry name" value="Ribonuclease Inhibitor"/>
    <property type="match status" value="1"/>
</dbReference>
<dbReference type="InterPro" id="IPR000219">
    <property type="entry name" value="DH_dom"/>
</dbReference>
<dbReference type="PROSITE" id="PS00741">
    <property type="entry name" value="DH_1"/>
    <property type="match status" value="1"/>
</dbReference>